<proteinExistence type="predicted"/>
<protein>
    <submittedName>
        <fullName evidence="1">Uncharacterized protein</fullName>
    </submittedName>
</protein>
<dbReference type="EMBL" id="BDIP01007948">
    <property type="protein sequence ID" value="GCA64639.1"/>
    <property type="molecule type" value="Genomic_DNA"/>
</dbReference>
<name>A0A391P342_9EUKA</name>
<evidence type="ECO:0000313" key="1">
    <source>
        <dbReference type="EMBL" id="GCA64639.1"/>
    </source>
</evidence>
<keyword evidence="2" id="KW-1185">Reference proteome</keyword>
<evidence type="ECO:0000313" key="2">
    <source>
        <dbReference type="Proteomes" id="UP000265618"/>
    </source>
</evidence>
<sequence>IFRMSSLYGGTDYTPVSQAYTSTLPIPEAWDL</sequence>
<dbReference type="AlphaFoldDB" id="A0A391P342"/>
<feature type="non-terminal residue" evidence="1">
    <location>
        <position position="1"/>
    </location>
</feature>
<accession>A0A391P342</accession>
<dbReference type="Proteomes" id="UP000265618">
    <property type="component" value="Unassembled WGS sequence"/>
</dbReference>
<organism evidence="1 2">
    <name type="scientific">Kipferlia bialata</name>
    <dbReference type="NCBI Taxonomy" id="797122"/>
    <lineage>
        <taxon>Eukaryota</taxon>
        <taxon>Metamonada</taxon>
        <taxon>Carpediemonas-like organisms</taxon>
        <taxon>Kipferlia</taxon>
    </lineage>
</organism>
<reference evidence="1 2" key="1">
    <citation type="journal article" date="2018" name="PLoS ONE">
        <title>The draft genome of Kipferlia bialata reveals reductive genome evolution in fornicate parasites.</title>
        <authorList>
            <person name="Tanifuji G."/>
            <person name="Takabayashi S."/>
            <person name="Kume K."/>
            <person name="Takagi M."/>
            <person name="Nakayama T."/>
            <person name="Kamikawa R."/>
            <person name="Inagaki Y."/>
            <person name="Hashimoto T."/>
        </authorList>
    </citation>
    <scope>NUCLEOTIDE SEQUENCE [LARGE SCALE GENOMIC DNA]</scope>
    <source>
        <strain evidence="1">NY0173</strain>
    </source>
</reference>
<gene>
    <name evidence="1" type="ORF">KIPB_014883</name>
</gene>
<comment type="caution">
    <text evidence="1">The sequence shown here is derived from an EMBL/GenBank/DDBJ whole genome shotgun (WGS) entry which is preliminary data.</text>
</comment>